<proteinExistence type="inferred from homology"/>
<evidence type="ECO:0000256" key="2">
    <source>
        <dbReference type="ARBA" id="ARBA00022692"/>
    </source>
</evidence>
<protein>
    <recommendedName>
        <fullName evidence="5">Inner membrane-spanning protein YciB</fullName>
    </recommendedName>
</protein>
<keyword evidence="1 5" id="KW-1003">Cell membrane</keyword>
<evidence type="ECO:0000313" key="6">
    <source>
        <dbReference type="EMBL" id="GAO38004.1"/>
    </source>
</evidence>
<comment type="function">
    <text evidence="5">Plays a role in cell envelope biogenesis, maintenance of cell envelope integrity and membrane homeostasis.</text>
</comment>
<dbReference type="AlphaFoldDB" id="A0A0E9MKE0"/>
<keyword evidence="7" id="KW-1185">Reference proteome</keyword>
<evidence type="ECO:0000256" key="4">
    <source>
        <dbReference type="ARBA" id="ARBA00023136"/>
    </source>
</evidence>
<comment type="subcellular location">
    <subcellularLocation>
        <location evidence="5">Cell inner membrane</location>
        <topology evidence="5">Multi-pass membrane protein</topology>
    </subcellularLocation>
</comment>
<evidence type="ECO:0000256" key="1">
    <source>
        <dbReference type="ARBA" id="ARBA00022475"/>
    </source>
</evidence>
<gene>
    <name evidence="5" type="primary">yciB</name>
    <name evidence="6" type="ORF">SCH01S_02_00010</name>
</gene>
<dbReference type="Proteomes" id="UP000033202">
    <property type="component" value="Unassembled WGS sequence"/>
</dbReference>
<feature type="transmembrane region" description="Helical" evidence="5">
    <location>
        <begin position="99"/>
        <end position="119"/>
    </location>
</feature>
<dbReference type="PANTHER" id="PTHR36917:SF1">
    <property type="entry name" value="INNER MEMBRANE-SPANNING PROTEIN YCIB"/>
    <property type="match status" value="1"/>
</dbReference>
<feature type="transmembrane region" description="Helical" evidence="5">
    <location>
        <begin position="170"/>
        <end position="189"/>
    </location>
</feature>
<dbReference type="STRING" id="1219043.SCH01S_02_00010"/>
<dbReference type="GO" id="GO:0005886">
    <property type="term" value="C:plasma membrane"/>
    <property type="evidence" value="ECO:0007669"/>
    <property type="project" value="UniProtKB-SubCell"/>
</dbReference>
<evidence type="ECO:0000256" key="3">
    <source>
        <dbReference type="ARBA" id="ARBA00022989"/>
    </source>
</evidence>
<feature type="transmembrane region" description="Helical" evidence="5">
    <location>
        <begin position="69"/>
        <end position="87"/>
    </location>
</feature>
<dbReference type="NCBIfam" id="NF001323">
    <property type="entry name" value="PRK00259.1-1"/>
    <property type="match status" value="1"/>
</dbReference>
<name>A0A0E9MKE0_9SPHN</name>
<keyword evidence="5" id="KW-0997">Cell inner membrane</keyword>
<dbReference type="NCBIfam" id="TIGR00997">
    <property type="entry name" value="ispZ"/>
    <property type="match status" value="1"/>
</dbReference>
<feature type="transmembrane region" description="Helical" evidence="5">
    <location>
        <begin position="12"/>
        <end position="32"/>
    </location>
</feature>
<accession>A0A0E9MKE0</accession>
<organism evidence="6 7">
    <name type="scientific">Sphingomonas changbaiensis NBRC 104936</name>
    <dbReference type="NCBI Taxonomy" id="1219043"/>
    <lineage>
        <taxon>Bacteria</taxon>
        <taxon>Pseudomonadati</taxon>
        <taxon>Pseudomonadota</taxon>
        <taxon>Alphaproteobacteria</taxon>
        <taxon>Sphingomonadales</taxon>
        <taxon>Sphingomonadaceae</taxon>
        <taxon>Sphingomonas</taxon>
    </lineage>
</organism>
<keyword evidence="3 5" id="KW-1133">Transmembrane helix</keyword>
<reference evidence="6 7" key="1">
    <citation type="submission" date="2015-04" db="EMBL/GenBank/DDBJ databases">
        <title>Whole genome shotgun sequence of Sphingomonas changbaiensis NBRC 104936.</title>
        <authorList>
            <person name="Katano-Makiyama Y."/>
            <person name="Hosoyama A."/>
            <person name="Hashimoto M."/>
            <person name="Noguchi M."/>
            <person name="Tsuchikane K."/>
            <person name="Ohji S."/>
            <person name="Yamazoe A."/>
            <person name="Ichikawa N."/>
            <person name="Kimura A."/>
            <person name="Fujita N."/>
        </authorList>
    </citation>
    <scope>NUCLEOTIDE SEQUENCE [LARGE SCALE GENOMIC DNA]</scope>
    <source>
        <strain evidence="6 7">NBRC 104936</strain>
    </source>
</reference>
<feature type="transmembrane region" description="Helical" evidence="5">
    <location>
        <begin position="38"/>
        <end position="57"/>
    </location>
</feature>
<comment type="similarity">
    <text evidence="5">Belongs to the YciB family.</text>
</comment>
<dbReference type="EMBL" id="BBWU01000002">
    <property type="protein sequence ID" value="GAO38004.1"/>
    <property type="molecule type" value="Genomic_DNA"/>
</dbReference>
<evidence type="ECO:0000256" key="5">
    <source>
        <dbReference type="HAMAP-Rule" id="MF_00189"/>
    </source>
</evidence>
<keyword evidence="4 5" id="KW-0472">Membrane</keyword>
<feature type="transmembrane region" description="Helical" evidence="5">
    <location>
        <begin position="140"/>
        <end position="158"/>
    </location>
</feature>
<dbReference type="RefSeq" id="WP_046346874.1">
    <property type="nucleotide sequence ID" value="NZ_BBWU01000002.1"/>
</dbReference>
<sequence length="205" mass="22383">MSDGNKPRELSPGLRMAIDFGPLAVFFIVNAMTGGPKLAKVIMATAAFMVATIAAMIASRVKAGRISPMLWITGALVVFFGGLTIVFRDDTFIKVKPTIVYTMFAVILGYGLATGKPLLKALLETAYPGLDDSGWRKLTINWTVFFIGMALLNEAVWRTQSWDFWVGFKLWGAVPLTLVFAIANIPMLMKHGLNTEKEAPLPPEG</sequence>
<keyword evidence="2 5" id="KW-0812">Transmembrane</keyword>
<dbReference type="Pfam" id="PF04279">
    <property type="entry name" value="IspA"/>
    <property type="match status" value="1"/>
</dbReference>
<evidence type="ECO:0000313" key="7">
    <source>
        <dbReference type="Proteomes" id="UP000033202"/>
    </source>
</evidence>
<dbReference type="HAMAP" id="MF_00189">
    <property type="entry name" value="YciB"/>
    <property type="match status" value="1"/>
</dbReference>
<dbReference type="PANTHER" id="PTHR36917">
    <property type="entry name" value="INTRACELLULAR SEPTATION PROTEIN A-RELATED"/>
    <property type="match status" value="1"/>
</dbReference>
<comment type="caution">
    <text evidence="6">The sequence shown here is derived from an EMBL/GenBank/DDBJ whole genome shotgun (WGS) entry which is preliminary data.</text>
</comment>
<dbReference type="InterPro" id="IPR006008">
    <property type="entry name" value="YciB"/>
</dbReference>